<reference evidence="7 8" key="1">
    <citation type="journal article" date="2019" name="Nat. Ecol. Evol.">
        <title>Megaphylogeny resolves global patterns of mushroom evolution.</title>
        <authorList>
            <person name="Varga T."/>
            <person name="Krizsan K."/>
            <person name="Foldi C."/>
            <person name="Dima B."/>
            <person name="Sanchez-Garcia M."/>
            <person name="Sanchez-Ramirez S."/>
            <person name="Szollosi G.J."/>
            <person name="Szarkandi J.G."/>
            <person name="Papp V."/>
            <person name="Albert L."/>
            <person name="Andreopoulos W."/>
            <person name="Angelini C."/>
            <person name="Antonin V."/>
            <person name="Barry K.W."/>
            <person name="Bougher N.L."/>
            <person name="Buchanan P."/>
            <person name="Buyck B."/>
            <person name="Bense V."/>
            <person name="Catcheside P."/>
            <person name="Chovatia M."/>
            <person name="Cooper J."/>
            <person name="Damon W."/>
            <person name="Desjardin D."/>
            <person name="Finy P."/>
            <person name="Geml J."/>
            <person name="Haridas S."/>
            <person name="Hughes K."/>
            <person name="Justo A."/>
            <person name="Karasinski D."/>
            <person name="Kautmanova I."/>
            <person name="Kiss B."/>
            <person name="Kocsube S."/>
            <person name="Kotiranta H."/>
            <person name="LaButti K.M."/>
            <person name="Lechner B.E."/>
            <person name="Liimatainen K."/>
            <person name="Lipzen A."/>
            <person name="Lukacs Z."/>
            <person name="Mihaltcheva S."/>
            <person name="Morgado L.N."/>
            <person name="Niskanen T."/>
            <person name="Noordeloos M.E."/>
            <person name="Ohm R.A."/>
            <person name="Ortiz-Santana B."/>
            <person name="Ovrebo C."/>
            <person name="Racz N."/>
            <person name="Riley R."/>
            <person name="Savchenko A."/>
            <person name="Shiryaev A."/>
            <person name="Soop K."/>
            <person name="Spirin V."/>
            <person name="Szebenyi C."/>
            <person name="Tomsovsky M."/>
            <person name="Tulloss R.E."/>
            <person name="Uehling J."/>
            <person name="Grigoriev I.V."/>
            <person name="Vagvolgyi C."/>
            <person name="Papp T."/>
            <person name="Martin F.M."/>
            <person name="Miettinen O."/>
            <person name="Hibbett D.S."/>
            <person name="Nagy L.G."/>
        </authorList>
    </citation>
    <scope>NUCLEOTIDE SEQUENCE [LARGE SCALE GENOMIC DNA]</scope>
    <source>
        <strain evidence="7 8">CBS 121175</strain>
    </source>
</reference>
<accession>A0A5C3KUB2</accession>
<feature type="compositionally biased region" description="Acidic residues" evidence="5">
    <location>
        <begin position="375"/>
        <end position="387"/>
    </location>
</feature>
<evidence type="ECO:0000256" key="1">
    <source>
        <dbReference type="ARBA" id="ARBA00004173"/>
    </source>
</evidence>
<dbReference type="GO" id="GO:0005739">
    <property type="term" value="C:mitochondrion"/>
    <property type="evidence" value="ECO:0007669"/>
    <property type="project" value="UniProtKB-SubCell"/>
</dbReference>
<comment type="similarity">
    <text evidence="2">Belongs to the OXR1 family.</text>
</comment>
<evidence type="ECO:0000313" key="7">
    <source>
        <dbReference type="EMBL" id="TFK24152.1"/>
    </source>
</evidence>
<feature type="region of interest" description="Disordered" evidence="5">
    <location>
        <begin position="324"/>
        <end position="388"/>
    </location>
</feature>
<organism evidence="7 8">
    <name type="scientific">Coprinopsis marcescibilis</name>
    <name type="common">Agaric fungus</name>
    <name type="synonym">Psathyrella marcescibilis</name>
    <dbReference type="NCBI Taxonomy" id="230819"/>
    <lineage>
        <taxon>Eukaryota</taxon>
        <taxon>Fungi</taxon>
        <taxon>Dikarya</taxon>
        <taxon>Basidiomycota</taxon>
        <taxon>Agaricomycotina</taxon>
        <taxon>Agaricomycetes</taxon>
        <taxon>Agaricomycetidae</taxon>
        <taxon>Agaricales</taxon>
        <taxon>Agaricineae</taxon>
        <taxon>Psathyrellaceae</taxon>
        <taxon>Coprinopsis</taxon>
    </lineage>
</organism>
<dbReference type="STRING" id="230819.A0A5C3KUB2"/>
<dbReference type="GO" id="GO:0006979">
    <property type="term" value="P:response to oxidative stress"/>
    <property type="evidence" value="ECO:0007669"/>
    <property type="project" value="TreeGrafter"/>
</dbReference>
<evidence type="ECO:0000256" key="5">
    <source>
        <dbReference type="SAM" id="MobiDB-lite"/>
    </source>
</evidence>
<gene>
    <name evidence="7" type="ORF">FA15DRAFT_431786</name>
</gene>
<dbReference type="PROSITE" id="PS51886">
    <property type="entry name" value="TLDC"/>
    <property type="match status" value="1"/>
</dbReference>
<feature type="compositionally biased region" description="Basic and acidic residues" evidence="5">
    <location>
        <begin position="348"/>
        <end position="370"/>
    </location>
</feature>
<dbReference type="Pfam" id="PF07534">
    <property type="entry name" value="TLD"/>
    <property type="match status" value="1"/>
</dbReference>
<keyword evidence="8" id="KW-1185">Reference proteome</keyword>
<evidence type="ECO:0000313" key="8">
    <source>
        <dbReference type="Proteomes" id="UP000307440"/>
    </source>
</evidence>
<proteinExistence type="inferred from homology"/>
<evidence type="ECO:0000256" key="3">
    <source>
        <dbReference type="ARBA" id="ARBA00023128"/>
    </source>
</evidence>
<evidence type="ECO:0000256" key="2">
    <source>
        <dbReference type="ARBA" id="ARBA00009540"/>
    </source>
</evidence>
<dbReference type="OrthoDB" id="26679at2759"/>
<feature type="region of interest" description="Disordered" evidence="5">
    <location>
        <begin position="51"/>
        <end position="299"/>
    </location>
</feature>
<feature type="compositionally biased region" description="Low complexity" evidence="5">
    <location>
        <begin position="133"/>
        <end position="150"/>
    </location>
</feature>
<feature type="region of interest" description="Disordered" evidence="5">
    <location>
        <begin position="418"/>
        <end position="450"/>
    </location>
</feature>
<keyword evidence="3" id="KW-0496">Mitochondrion</keyword>
<feature type="compositionally biased region" description="Low complexity" evidence="5">
    <location>
        <begin position="218"/>
        <end position="235"/>
    </location>
</feature>
<name>A0A5C3KUB2_COPMA</name>
<evidence type="ECO:0000259" key="6">
    <source>
        <dbReference type="PROSITE" id="PS51886"/>
    </source>
</evidence>
<comment type="subcellular location">
    <subcellularLocation>
        <location evidence="1">Mitochondrion</location>
    </subcellularLocation>
</comment>
<dbReference type="EMBL" id="ML210205">
    <property type="protein sequence ID" value="TFK24152.1"/>
    <property type="molecule type" value="Genomic_DNA"/>
</dbReference>
<feature type="region of interest" description="Disordered" evidence="5">
    <location>
        <begin position="647"/>
        <end position="670"/>
    </location>
</feature>
<sequence>MPRLVGLTHTRVKSGREDGVGVKGKGVEEHLGMIDEDYFVGREPAESVAIVGGGGSSVGSDASGSVRDDLGVGGGTAGAAADPSRSPTWSFKSLFSSPTSSRAHTRASSLQAANFGQGGGSSGVANARPLVGNTASSSNLSTTTANLSRRPSARRVRRQTSSPVAPGSPVQGLVLPVPPVVSGGDDEFAGGADRESGAAGGGRARRGEVQEEEHDDGTWSGSRTRRSSGYSTLGSWVGSFLWAGSGDADGDDRGRRERSSSQEEGGRKVLTESPSPVSSSAGRTLGVHGKSGRPLPRARPSLESIQQVYAAHPHYEPQEVRITHGTPFMPVGGSHSSFSQISGAPGFKPEEYGWDKGFSEELERELRGDPAESTPVEEEEEDDEDCFVLDSGGFSFGFGRERGRDRSDDQSALIARMTNQHQAQAAHRTPLVPPPPPLLAHTTRHTSRSPMRNVGELIEKKMASVVLAARKSSTEPVLTAQVADLIRTHLPPLARLPKTWSLLYSLDQHGISLNTLYANCEAPERNRKLGAGFVGQGGVVLVVRDSEGEGGMFGVYVPEGIGRRRKGFFGGGDSFLWKYTDGGELRVFKATGRNPYFAICEGDYVAFGGGSSAYGLYLDSSLLEGSSARCLTFGNGVLCGHTASIGGSSSVSGDTNGGANGGTAERGRERTVVDGKPVDFECVGLEVWGVGPS</sequence>
<dbReference type="PANTHER" id="PTHR23354:SF62">
    <property type="entry name" value="MUSTARD, ISOFORM V"/>
    <property type="match status" value="1"/>
</dbReference>
<dbReference type="PANTHER" id="PTHR23354">
    <property type="entry name" value="NUCLEOLAR PROTEIN 7/ESTROGEN RECEPTOR COACTIVATOR-RELATED"/>
    <property type="match status" value="1"/>
</dbReference>
<feature type="compositionally biased region" description="Basic and acidic residues" evidence="5">
    <location>
        <begin position="251"/>
        <end position="270"/>
    </location>
</feature>
<dbReference type="AlphaFoldDB" id="A0A5C3KUB2"/>
<dbReference type="GO" id="GO:0005634">
    <property type="term" value="C:nucleus"/>
    <property type="evidence" value="ECO:0007669"/>
    <property type="project" value="TreeGrafter"/>
</dbReference>
<feature type="compositionally biased region" description="Low complexity" evidence="5">
    <location>
        <begin position="167"/>
        <end position="183"/>
    </location>
</feature>
<protein>
    <recommendedName>
        <fullName evidence="4">Oxidation resistance protein 1</fullName>
    </recommendedName>
</protein>
<feature type="compositionally biased region" description="Low complexity" evidence="5">
    <location>
        <begin position="90"/>
        <end position="101"/>
    </location>
</feature>
<dbReference type="Proteomes" id="UP000307440">
    <property type="component" value="Unassembled WGS sequence"/>
</dbReference>
<evidence type="ECO:0000256" key="4">
    <source>
        <dbReference type="ARBA" id="ARBA00040604"/>
    </source>
</evidence>
<dbReference type="SMART" id="SM00584">
    <property type="entry name" value="TLDc"/>
    <property type="match status" value="1"/>
</dbReference>
<feature type="domain" description="TLDc" evidence="6">
    <location>
        <begin position="476"/>
        <end position="691"/>
    </location>
</feature>
<feature type="compositionally biased region" description="Polar residues" evidence="5">
    <location>
        <begin position="272"/>
        <end position="282"/>
    </location>
</feature>
<dbReference type="InterPro" id="IPR006571">
    <property type="entry name" value="TLDc_dom"/>
</dbReference>